<proteinExistence type="inferred from homology"/>
<keyword evidence="2" id="KW-0645">Protease</keyword>
<evidence type="ECO:0000259" key="6">
    <source>
        <dbReference type="Pfam" id="PF07910"/>
    </source>
</evidence>
<feature type="domain" description="UFSP2 second" evidence="7">
    <location>
        <begin position="198"/>
        <end position="422"/>
    </location>
</feature>
<evidence type="ECO:0000313" key="8">
    <source>
        <dbReference type="EnsemblMetazoa" id="XP_038055556.1"/>
    </source>
</evidence>
<dbReference type="Gene3D" id="3.90.70.130">
    <property type="match status" value="1"/>
</dbReference>
<dbReference type="GO" id="GO:0071567">
    <property type="term" value="F:deUFMylase activity"/>
    <property type="evidence" value="ECO:0007669"/>
    <property type="project" value="TreeGrafter"/>
</dbReference>
<evidence type="ECO:0000259" key="7">
    <source>
        <dbReference type="Pfam" id="PF20908"/>
    </source>
</evidence>
<dbReference type="Proteomes" id="UP000887568">
    <property type="component" value="Unplaced"/>
</dbReference>
<keyword evidence="3" id="KW-0833">Ubl conjugation pathway</keyword>
<dbReference type="CTD" id="55325"/>
<evidence type="ECO:0000256" key="1">
    <source>
        <dbReference type="ARBA" id="ARBA00008552"/>
    </source>
</evidence>
<dbReference type="GeneID" id="119727644"/>
<reference evidence="8" key="1">
    <citation type="submission" date="2022-11" db="UniProtKB">
        <authorList>
            <consortium name="EnsemblMetazoa"/>
        </authorList>
    </citation>
    <scope>IDENTIFICATION</scope>
</reference>
<dbReference type="RefSeq" id="XP_038055556.1">
    <property type="nucleotide sequence ID" value="XM_038199628.1"/>
</dbReference>
<keyword evidence="5" id="KW-0788">Thiol protease</keyword>
<comment type="similarity">
    <text evidence="1">Belongs to the peptidase C78 family.</text>
</comment>
<dbReference type="InterPro" id="IPR012462">
    <property type="entry name" value="UFSP1/2_DUB_cat"/>
</dbReference>
<dbReference type="InterPro" id="IPR049387">
    <property type="entry name" value="UFSP2-like_2nd"/>
</dbReference>
<evidence type="ECO:0000313" key="9">
    <source>
        <dbReference type="Proteomes" id="UP000887568"/>
    </source>
</evidence>
<accession>A0A913ZWY2</accession>
<keyword evidence="9" id="KW-1185">Reference proteome</keyword>
<dbReference type="OrthoDB" id="417506at2759"/>
<evidence type="ECO:0000256" key="3">
    <source>
        <dbReference type="ARBA" id="ARBA00022786"/>
    </source>
</evidence>
<dbReference type="OMA" id="MQDHFND"/>
<dbReference type="PANTHER" id="PTHR48153">
    <property type="entry name" value="UFM1-SPECIFIC PROTEASE 2"/>
    <property type="match status" value="1"/>
</dbReference>
<evidence type="ECO:0000256" key="4">
    <source>
        <dbReference type="ARBA" id="ARBA00022801"/>
    </source>
</evidence>
<protein>
    <recommendedName>
        <fullName evidence="10">Ufm1-specific protease 2</fullName>
    </recommendedName>
</protein>
<dbReference type="Pfam" id="PF07910">
    <property type="entry name" value="Peptidase_C78"/>
    <property type="match status" value="1"/>
</dbReference>
<feature type="domain" description="UFSP1/2/DUB catalytic" evidence="6">
    <location>
        <begin position="446"/>
        <end position="630"/>
    </location>
</feature>
<dbReference type="PANTHER" id="PTHR48153:SF2">
    <property type="entry name" value="UFM1-SPECIFIC PROTEASE 2"/>
    <property type="match status" value="1"/>
</dbReference>
<dbReference type="Pfam" id="PF20908">
    <property type="entry name" value="UfSP2_N"/>
    <property type="match status" value="1"/>
</dbReference>
<name>A0A913ZWY2_PATMI</name>
<dbReference type="EnsemblMetazoa" id="XM_038199628.1">
    <property type="protein sequence ID" value="XP_038055556.1"/>
    <property type="gene ID" value="LOC119727644"/>
</dbReference>
<dbReference type="FunFam" id="3.90.70.130:FF:000001">
    <property type="entry name" value="Probable Ufm1-specific protease 2"/>
    <property type="match status" value="1"/>
</dbReference>
<dbReference type="GO" id="GO:0005783">
    <property type="term" value="C:endoplasmic reticulum"/>
    <property type="evidence" value="ECO:0007669"/>
    <property type="project" value="TreeGrafter"/>
</dbReference>
<evidence type="ECO:0000256" key="5">
    <source>
        <dbReference type="ARBA" id="ARBA00022807"/>
    </source>
</evidence>
<dbReference type="GO" id="GO:0006508">
    <property type="term" value="P:proteolysis"/>
    <property type="evidence" value="ECO:0007669"/>
    <property type="project" value="UniProtKB-KW"/>
</dbReference>
<sequence length="638" mass="71330">MHFGSLALNTKMAAPMVLVSQDGIVNPINRVLNEPAKEASGFLLGVSHEGHTTLLMCSAVDKSCDLTNTADLNNELEKLHCHLPVGINVCGLYFMSSTSPSPKSVTQCCKEFIDETIKTTLNTDKLIIAQIHKDQPALVPDCFYLYDVNTAEASPCQVRFGNDMGTQETDLMTFRVQGNLTLNVIYHDDKDLQEALTQKFTSLCNRVQSFTALYHFQKTTILIGASSSDITAGPLNRDSQARDICRHIQEEDDGFGAPAVKGGKKVKKEDKNANQVLDVQLLFRLSLDEEQEGSAGLVPFVHYQIYNEECRRSSMVLPIDVPVIVHRTTLAVTLGKLLSDGVCRQLRAMEQCLKDHFKECGLSVPRPYHFKLPQIPNLITVVYPADLPDDKLESARRSLHNRFLLPWDRPVFRRANAYSFPTTAKNGGYLMNTHIGLPPSGVENGRTSLVQGTYTYHHYMQDHFNDDKWGCAYRSLQTLVSWFRHQGYTERPVPSHREIQQALVDVGDKPANFVGSRQWIGSFEVSTVLNQLFAVSSKLLYVNSGAEIASKGRELALHFQTQGTPVMIGGGVLAHTILGVDFSETSGDIKFLILDPHYTGSEDLKVIQDKGWCGWKGVDFWDQTAYYNMCMPQRPIEF</sequence>
<evidence type="ECO:0008006" key="10">
    <source>
        <dbReference type="Google" id="ProtNLM"/>
    </source>
</evidence>
<keyword evidence="4" id="KW-0378">Hydrolase</keyword>
<dbReference type="AlphaFoldDB" id="A0A913ZWY2"/>
<dbReference type="GO" id="GO:0005634">
    <property type="term" value="C:nucleus"/>
    <property type="evidence" value="ECO:0007669"/>
    <property type="project" value="TreeGrafter"/>
</dbReference>
<evidence type="ECO:0000256" key="2">
    <source>
        <dbReference type="ARBA" id="ARBA00022670"/>
    </source>
</evidence>
<organism evidence="8 9">
    <name type="scientific">Patiria miniata</name>
    <name type="common">Bat star</name>
    <name type="synonym">Asterina miniata</name>
    <dbReference type="NCBI Taxonomy" id="46514"/>
    <lineage>
        <taxon>Eukaryota</taxon>
        <taxon>Metazoa</taxon>
        <taxon>Echinodermata</taxon>
        <taxon>Eleutherozoa</taxon>
        <taxon>Asterozoa</taxon>
        <taxon>Asteroidea</taxon>
        <taxon>Valvatacea</taxon>
        <taxon>Valvatida</taxon>
        <taxon>Asterinidae</taxon>
        <taxon>Patiria</taxon>
    </lineage>
</organism>